<keyword evidence="2" id="KW-1185">Reference proteome</keyword>
<evidence type="ECO:0000313" key="2">
    <source>
        <dbReference type="Proteomes" id="UP000192342"/>
    </source>
</evidence>
<comment type="caution">
    <text evidence="1">The sequence shown here is derived from an EMBL/GenBank/DDBJ whole genome shotgun (WGS) entry which is preliminary data.</text>
</comment>
<dbReference type="EMBL" id="AQQV01000001">
    <property type="protein sequence ID" value="ORE88333.1"/>
    <property type="molecule type" value="Genomic_DNA"/>
</dbReference>
<evidence type="ECO:0000313" key="1">
    <source>
        <dbReference type="EMBL" id="ORE88333.1"/>
    </source>
</evidence>
<dbReference type="Proteomes" id="UP000192342">
    <property type="component" value="Unassembled WGS sequence"/>
</dbReference>
<proteinExistence type="predicted"/>
<sequence>MIERVCALMLIGGLAACASKNAIVDTKGVDQARYQQDYSECEAYADQVSTGQAAAKSAGFGAVVSGAITAVLGGDSSAIARSAGAGAVGGGAGGALQGESEKGQVLRNCLRGRGYRVLN</sequence>
<dbReference type="RefSeq" id="WP_083558987.1">
    <property type="nucleotide sequence ID" value="NZ_AQQV01000001.1"/>
</dbReference>
<protein>
    <recommendedName>
        <fullName evidence="3">Glycine zipper family protein</fullName>
    </recommendedName>
</protein>
<dbReference type="PROSITE" id="PS51257">
    <property type="entry name" value="PROKAR_LIPOPROTEIN"/>
    <property type="match status" value="1"/>
</dbReference>
<dbReference type="OrthoDB" id="9133808at2"/>
<organism evidence="1 2">
    <name type="scientific">Oceanococcus atlanticus</name>
    <dbReference type="NCBI Taxonomy" id="1317117"/>
    <lineage>
        <taxon>Bacteria</taxon>
        <taxon>Pseudomonadati</taxon>
        <taxon>Pseudomonadota</taxon>
        <taxon>Gammaproteobacteria</taxon>
        <taxon>Chromatiales</taxon>
        <taxon>Oceanococcaceae</taxon>
        <taxon>Oceanococcus</taxon>
    </lineage>
</organism>
<reference evidence="1 2" key="1">
    <citation type="submission" date="2013-04" db="EMBL/GenBank/DDBJ databases">
        <title>Oceanococcus atlanticus 22II-S10r2 Genome Sequencing.</title>
        <authorList>
            <person name="Lai Q."/>
            <person name="Li G."/>
            <person name="Shao Z."/>
        </authorList>
    </citation>
    <scope>NUCLEOTIDE SEQUENCE [LARGE SCALE GENOMIC DNA]</scope>
    <source>
        <strain evidence="1 2">22II-S10r2</strain>
    </source>
</reference>
<name>A0A1Y1SFA5_9GAMM</name>
<evidence type="ECO:0008006" key="3">
    <source>
        <dbReference type="Google" id="ProtNLM"/>
    </source>
</evidence>
<accession>A0A1Y1SFA5</accession>
<gene>
    <name evidence="1" type="ORF">ATO7_00620</name>
</gene>
<dbReference type="STRING" id="1317117.ATO7_00620"/>
<dbReference type="AlphaFoldDB" id="A0A1Y1SFA5"/>